<dbReference type="AlphaFoldDB" id="A0A2M9C3R1"/>
<evidence type="ECO:0000313" key="1">
    <source>
        <dbReference type="EMBL" id="PJJ65107.1"/>
    </source>
</evidence>
<sequence>MPASSPTSPAPGDGAAPSSAAFGSCDTLLPAEAVTTFGAGLVPDSSFVPELGSYAAEIVSFGGIGCSWTDTTTGDTLTLAVAQPSKDELTTAETALGGGAGTATDVFGSDIQAYTADGGGTFTGDIEVFTPVGFWISTVSPLYTSAATAQPIVSSVLQALPAG</sequence>
<comment type="caution">
    <text evidence="1">The sequence shown here is derived from an EMBL/GenBank/DDBJ whole genome shotgun (WGS) entry which is preliminary data.</text>
</comment>
<organism evidence="1 2">
    <name type="scientific">Compostimonas suwonensis</name>
    <dbReference type="NCBI Taxonomy" id="1048394"/>
    <lineage>
        <taxon>Bacteria</taxon>
        <taxon>Bacillati</taxon>
        <taxon>Actinomycetota</taxon>
        <taxon>Actinomycetes</taxon>
        <taxon>Micrococcales</taxon>
        <taxon>Microbacteriaceae</taxon>
        <taxon>Compostimonas</taxon>
    </lineage>
</organism>
<keyword evidence="2" id="KW-1185">Reference proteome</keyword>
<protein>
    <recommendedName>
        <fullName evidence="3">DUF3558 domain-containing protein</fullName>
    </recommendedName>
</protein>
<accession>A0A2M9C3R1</accession>
<name>A0A2M9C3R1_9MICO</name>
<gene>
    <name evidence="1" type="ORF">CLV54_0134</name>
</gene>
<evidence type="ECO:0000313" key="2">
    <source>
        <dbReference type="Proteomes" id="UP000230161"/>
    </source>
</evidence>
<evidence type="ECO:0008006" key="3">
    <source>
        <dbReference type="Google" id="ProtNLM"/>
    </source>
</evidence>
<proteinExistence type="predicted"/>
<dbReference type="EMBL" id="PGFB01000001">
    <property type="protein sequence ID" value="PJJ65107.1"/>
    <property type="molecule type" value="Genomic_DNA"/>
</dbReference>
<reference evidence="1 2" key="1">
    <citation type="submission" date="2017-11" db="EMBL/GenBank/DDBJ databases">
        <title>Genomic Encyclopedia of Archaeal and Bacterial Type Strains, Phase II (KMG-II): From Individual Species to Whole Genera.</title>
        <authorList>
            <person name="Goeker M."/>
        </authorList>
    </citation>
    <scope>NUCLEOTIDE SEQUENCE [LARGE SCALE GENOMIC DNA]</scope>
    <source>
        <strain evidence="1 2">DSM 25625</strain>
    </source>
</reference>
<dbReference type="Proteomes" id="UP000230161">
    <property type="component" value="Unassembled WGS sequence"/>
</dbReference>